<dbReference type="AlphaFoldDB" id="A0A9P5NHM7"/>
<keyword evidence="2" id="KW-1185">Reference proteome</keyword>
<name>A0A9P5NHM7_GYMJU</name>
<proteinExistence type="predicted"/>
<comment type="caution">
    <text evidence="1">The sequence shown here is derived from an EMBL/GenBank/DDBJ whole genome shotgun (WGS) entry which is preliminary data.</text>
</comment>
<evidence type="ECO:0000313" key="1">
    <source>
        <dbReference type="EMBL" id="KAF8887005.1"/>
    </source>
</evidence>
<dbReference type="EMBL" id="JADNYJ010000092">
    <property type="protein sequence ID" value="KAF8887005.1"/>
    <property type="molecule type" value="Genomic_DNA"/>
</dbReference>
<dbReference type="Proteomes" id="UP000724874">
    <property type="component" value="Unassembled WGS sequence"/>
</dbReference>
<sequence length="209" mass="23361">MLLFIRNNSVSIKVSQKFAFDIGFTEKIHSAFVAGFLNALSSFSFVKIKDLIFAVEHGGDIVQSMDPAASRVMFSSLDALESLRTSAPILQHLLTIPRSSATGVIFPSLTRLILVQISETSGLEQSVLRAFFQNIKSKFELAPQAADFCLDLYAPANELKNCDLRFLEEYDGLKVIWGDRPFWGRRKEMKYVCGSGNPEVLNFKIQQVA</sequence>
<evidence type="ECO:0000313" key="2">
    <source>
        <dbReference type="Proteomes" id="UP000724874"/>
    </source>
</evidence>
<protein>
    <submittedName>
        <fullName evidence="1">Uncharacterized protein</fullName>
    </submittedName>
</protein>
<accession>A0A9P5NHM7</accession>
<reference evidence="1" key="1">
    <citation type="submission" date="2020-11" db="EMBL/GenBank/DDBJ databases">
        <authorList>
            <consortium name="DOE Joint Genome Institute"/>
            <person name="Ahrendt S."/>
            <person name="Riley R."/>
            <person name="Andreopoulos W."/>
            <person name="LaButti K."/>
            <person name="Pangilinan J."/>
            <person name="Ruiz-duenas F.J."/>
            <person name="Barrasa J.M."/>
            <person name="Sanchez-Garcia M."/>
            <person name="Camarero S."/>
            <person name="Miyauchi S."/>
            <person name="Serrano A."/>
            <person name="Linde D."/>
            <person name="Babiker R."/>
            <person name="Drula E."/>
            <person name="Ayuso-Fernandez I."/>
            <person name="Pacheco R."/>
            <person name="Padilla G."/>
            <person name="Ferreira P."/>
            <person name="Barriuso J."/>
            <person name="Kellner H."/>
            <person name="Castanera R."/>
            <person name="Alfaro M."/>
            <person name="Ramirez L."/>
            <person name="Pisabarro A.G."/>
            <person name="Kuo A."/>
            <person name="Tritt A."/>
            <person name="Lipzen A."/>
            <person name="He G."/>
            <person name="Yan M."/>
            <person name="Ng V."/>
            <person name="Cullen D."/>
            <person name="Martin F."/>
            <person name="Rosso M.-N."/>
            <person name="Henrissat B."/>
            <person name="Hibbett D."/>
            <person name="Martinez A.T."/>
            <person name="Grigoriev I.V."/>
        </authorList>
    </citation>
    <scope>NUCLEOTIDE SEQUENCE</scope>
    <source>
        <strain evidence="1">AH 44721</strain>
    </source>
</reference>
<gene>
    <name evidence="1" type="ORF">CPB84DRAFT_1527936</name>
</gene>
<organism evidence="1 2">
    <name type="scientific">Gymnopilus junonius</name>
    <name type="common">Spectacular rustgill mushroom</name>
    <name type="synonym">Gymnopilus spectabilis subsp. junonius</name>
    <dbReference type="NCBI Taxonomy" id="109634"/>
    <lineage>
        <taxon>Eukaryota</taxon>
        <taxon>Fungi</taxon>
        <taxon>Dikarya</taxon>
        <taxon>Basidiomycota</taxon>
        <taxon>Agaricomycotina</taxon>
        <taxon>Agaricomycetes</taxon>
        <taxon>Agaricomycetidae</taxon>
        <taxon>Agaricales</taxon>
        <taxon>Agaricineae</taxon>
        <taxon>Hymenogastraceae</taxon>
        <taxon>Gymnopilus</taxon>
    </lineage>
</organism>